<feature type="compositionally biased region" description="Basic residues" evidence="1">
    <location>
        <begin position="1"/>
        <end position="12"/>
    </location>
</feature>
<dbReference type="EMBL" id="CACTIH010000458">
    <property type="protein sequence ID" value="CAA2960883.1"/>
    <property type="molecule type" value="Genomic_DNA"/>
</dbReference>
<dbReference type="Proteomes" id="UP000594638">
    <property type="component" value="Unassembled WGS sequence"/>
</dbReference>
<proteinExistence type="predicted"/>
<dbReference type="Gramene" id="OE9A038747T1">
    <property type="protein sequence ID" value="OE9A038747C1"/>
    <property type="gene ID" value="OE9A038747"/>
</dbReference>
<evidence type="ECO:0000313" key="3">
    <source>
        <dbReference type="Proteomes" id="UP000594638"/>
    </source>
</evidence>
<protein>
    <submittedName>
        <fullName evidence="2">Thioredoxin-like protein Clot</fullName>
    </submittedName>
</protein>
<dbReference type="AlphaFoldDB" id="A0A8S0Q4M4"/>
<feature type="compositionally biased region" description="Basic and acidic residues" evidence="1">
    <location>
        <begin position="126"/>
        <end position="147"/>
    </location>
</feature>
<sequence>MSKTRSGHPRRRSPVEKAPTTMRNRDPPSARETVRSQEVMKLETATVRTLRKEKMTLSILVGSRQGHFPPPCIDVLLPRMHCPYLMYDKEFISTLVPPSGSSTTAPTGEMETEPRVLVHERGLNLSSDHDEDTRIEMQDGNGRDGMHSKLGLNGDDDEVASDGSGTVKENMLHPRMVSTFSVET</sequence>
<accession>A0A8S0Q4M4</accession>
<reference evidence="2 3" key="1">
    <citation type="submission" date="2019-12" db="EMBL/GenBank/DDBJ databases">
        <authorList>
            <person name="Alioto T."/>
            <person name="Alioto T."/>
            <person name="Gomez Garrido J."/>
        </authorList>
    </citation>
    <scope>NUCLEOTIDE SEQUENCE [LARGE SCALE GENOMIC DNA]</scope>
</reference>
<organism evidence="2 3">
    <name type="scientific">Olea europaea subsp. europaea</name>
    <dbReference type="NCBI Taxonomy" id="158383"/>
    <lineage>
        <taxon>Eukaryota</taxon>
        <taxon>Viridiplantae</taxon>
        <taxon>Streptophyta</taxon>
        <taxon>Embryophyta</taxon>
        <taxon>Tracheophyta</taxon>
        <taxon>Spermatophyta</taxon>
        <taxon>Magnoliopsida</taxon>
        <taxon>eudicotyledons</taxon>
        <taxon>Gunneridae</taxon>
        <taxon>Pentapetalae</taxon>
        <taxon>asterids</taxon>
        <taxon>lamiids</taxon>
        <taxon>Lamiales</taxon>
        <taxon>Oleaceae</taxon>
        <taxon>Oleeae</taxon>
        <taxon>Olea</taxon>
    </lineage>
</organism>
<keyword evidence="3" id="KW-1185">Reference proteome</keyword>
<comment type="caution">
    <text evidence="2">The sequence shown here is derived from an EMBL/GenBank/DDBJ whole genome shotgun (WGS) entry which is preliminary data.</text>
</comment>
<feature type="region of interest" description="Disordered" evidence="1">
    <location>
        <begin position="1"/>
        <end position="35"/>
    </location>
</feature>
<feature type="compositionally biased region" description="Basic and acidic residues" evidence="1">
    <location>
        <begin position="23"/>
        <end position="35"/>
    </location>
</feature>
<evidence type="ECO:0000256" key="1">
    <source>
        <dbReference type="SAM" id="MobiDB-lite"/>
    </source>
</evidence>
<name>A0A8S0Q4M4_OLEEU</name>
<gene>
    <name evidence="2" type="ORF">OLEA9_A038747</name>
</gene>
<evidence type="ECO:0000313" key="2">
    <source>
        <dbReference type="EMBL" id="CAA2960883.1"/>
    </source>
</evidence>
<feature type="region of interest" description="Disordered" evidence="1">
    <location>
        <begin position="126"/>
        <end position="172"/>
    </location>
</feature>